<organism evidence="1 2">
    <name type="scientific">Glaciimonas immobilis</name>
    <dbReference type="NCBI Taxonomy" id="728004"/>
    <lineage>
        <taxon>Bacteria</taxon>
        <taxon>Pseudomonadati</taxon>
        <taxon>Pseudomonadota</taxon>
        <taxon>Betaproteobacteria</taxon>
        <taxon>Burkholderiales</taxon>
        <taxon>Oxalobacteraceae</taxon>
        <taxon>Glaciimonas</taxon>
    </lineage>
</organism>
<gene>
    <name evidence="1" type="ORF">HNR39_001988</name>
</gene>
<dbReference type="Gene3D" id="1.20.5.440">
    <property type="entry name" value="ATP synthase delta/epsilon subunit, C-terminal domain"/>
    <property type="match status" value="1"/>
</dbReference>
<comment type="caution">
    <text evidence="1">The sequence shown here is derived from an EMBL/GenBank/DDBJ whole genome shotgun (WGS) entry which is preliminary data.</text>
</comment>
<dbReference type="Proteomes" id="UP000571084">
    <property type="component" value="Unassembled WGS sequence"/>
</dbReference>
<reference evidence="1 2" key="1">
    <citation type="submission" date="2020-08" db="EMBL/GenBank/DDBJ databases">
        <title>Genomic Encyclopedia of Type Strains, Phase IV (KMG-IV): sequencing the most valuable type-strain genomes for metagenomic binning, comparative biology and taxonomic classification.</title>
        <authorList>
            <person name="Goeker M."/>
        </authorList>
    </citation>
    <scope>NUCLEOTIDE SEQUENCE [LARGE SCALE GENOMIC DNA]</scope>
    <source>
        <strain evidence="1 2">DSM 23240</strain>
    </source>
</reference>
<protein>
    <submittedName>
        <fullName evidence="1">Uncharacterized protein</fullName>
    </submittedName>
</protein>
<evidence type="ECO:0000313" key="1">
    <source>
        <dbReference type="EMBL" id="MBB5200153.1"/>
    </source>
</evidence>
<keyword evidence="2" id="KW-1185">Reference proteome</keyword>
<accession>A0A840RR23</accession>
<name>A0A840RR23_9BURK</name>
<proteinExistence type="predicted"/>
<dbReference type="AlphaFoldDB" id="A0A840RR23"/>
<sequence>MSHHPDGARLRHFVGALAELLDRHPSDPEILRDGGALLRD</sequence>
<dbReference type="EMBL" id="JACHHQ010000004">
    <property type="protein sequence ID" value="MBB5200153.1"/>
    <property type="molecule type" value="Genomic_DNA"/>
</dbReference>
<evidence type="ECO:0000313" key="2">
    <source>
        <dbReference type="Proteomes" id="UP000571084"/>
    </source>
</evidence>
<dbReference type="RefSeq" id="WP_260326407.1">
    <property type="nucleotide sequence ID" value="NZ_JAAOZT010000001.1"/>
</dbReference>